<organism evidence="1 2">
    <name type="scientific">Apostasia shenzhenica</name>
    <dbReference type="NCBI Taxonomy" id="1088818"/>
    <lineage>
        <taxon>Eukaryota</taxon>
        <taxon>Viridiplantae</taxon>
        <taxon>Streptophyta</taxon>
        <taxon>Embryophyta</taxon>
        <taxon>Tracheophyta</taxon>
        <taxon>Spermatophyta</taxon>
        <taxon>Magnoliopsida</taxon>
        <taxon>Liliopsida</taxon>
        <taxon>Asparagales</taxon>
        <taxon>Orchidaceae</taxon>
        <taxon>Apostasioideae</taxon>
        <taxon>Apostasia</taxon>
    </lineage>
</organism>
<dbReference type="Proteomes" id="UP000236161">
    <property type="component" value="Unassembled WGS sequence"/>
</dbReference>
<dbReference type="AlphaFoldDB" id="A0A2H9ZTN4"/>
<gene>
    <name evidence="1" type="ORF">AXF42_Ash021268</name>
</gene>
<dbReference type="EMBL" id="KZ454115">
    <property type="protein sequence ID" value="PKA46652.1"/>
    <property type="molecule type" value="Genomic_DNA"/>
</dbReference>
<evidence type="ECO:0000313" key="1">
    <source>
        <dbReference type="EMBL" id="PKA46652.1"/>
    </source>
</evidence>
<proteinExistence type="predicted"/>
<sequence length="78" mass="9188">MTNNNKHIRWRSLEVGDLILKLRTTTGRDMPPRKLDSNWEGPFIIRNALGPNTYKLARQDGTLLSRTWNDNDLRKFYS</sequence>
<evidence type="ECO:0000313" key="2">
    <source>
        <dbReference type="Proteomes" id="UP000236161"/>
    </source>
</evidence>
<reference evidence="1 2" key="1">
    <citation type="journal article" date="2017" name="Nature">
        <title>The Apostasia genome and the evolution of orchids.</title>
        <authorList>
            <person name="Zhang G.Q."/>
            <person name="Liu K.W."/>
            <person name="Li Z."/>
            <person name="Lohaus R."/>
            <person name="Hsiao Y.Y."/>
            <person name="Niu S.C."/>
            <person name="Wang J.Y."/>
            <person name="Lin Y.C."/>
            <person name="Xu Q."/>
            <person name="Chen L.J."/>
            <person name="Yoshida K."/>
            <person name="Fujiwara S."/>
            <person name="Wang Z.W."/>
            <person name="Zhang Y.Q."/>
            <person name="Mitsuda N."/>
            <person name="Wang M."/>
            <person name="Liu G.H."/>
            <person name="Pecoraro L."/>
            <person name="Huang H.X."/>
            <person name="Xiao X.J."/>
            <person name="Lin M."/>
            <person name="Wu X.Y."/>
            <person name="Wu W.L."/>
            <person name="Chen Y.Y."/>
            <person name="Chang S.B."/>
            <person name="Sakamoto S."/>
            <person name="Ohme-Takagi M."/>
            <person name="Yagi M."/>
            <person name="Zeng S.J."/>
            <person name="Shen C.Y."/>
            <person name="Yeh C.M."/>
            <person name="Luo Y.B."/>
            <person name="Tsai W.C."/>
            <person name="Van de Peer Y."/>
            <person name="Liu Z.J."/>
        </authorList>
    </citation>
    <scope>NUCLEOTIDE SEQUENCE [LARGE SCALE GENOMIC DNA]</scope>
    <source>
        <strain evidence="2">cv. Shenzhen</strain>
        <tissue evidence="1">Stem</tissue>
    </source>
</reference>
<protein>
    <submittedName>
        <fullName evidence="1">Uncharacterized protein</fullName>
    </submittedName>
</protein>
<accession>A0A2H9ZTN4</accession>
<dbReference type="OrthoDB" id="5596291at2759"/>
<name>A0A2H9ZTN4_9ASPA</name>
<keyword evidence="2" id="KW-1185">Reference proteome</keyword>